<evidence type="ECO:0000256" key="1">
    <source>
        <dbReference type="SAM" id="MobiDB-lite"/>
    </source>
</evidence>
<proteinExistence type="predicted"/>
<feature type="compositionally biased region" description="Basic and acidic residues" evidence="1">
    <location>
        <begin position="188"/>
        <end position="197"/>
    </location>
</feature>
<feature type="compositionally biased region" description="Basic and acidic residues" evidence="1">
    <location>
        <begin position="54"/>
        <end position="70"/>
    </location>
</feature>
<evidence type="ECO:0000313" key="2">
    <source>
        <dbReference type="EMBL" id="SBQ57420.1"/>
    </source>
</evidence>
<dbReference type="AlphaFoldDB" id="A0A1A8FDG4"/>
<feature type="compositionally biased region" description="Acidic residues" evidence="1">
    <location>
        <begin position="130"/>
        <end position="139"/>
    </location>
</feature>
<sequence length="321" mass="35304">MASEDDDALLFLIYRHLKVNGYRRAAEALEKHVTQSETSEESTNLHDVYAGWMKTRESDDTEDLKKRSIKQEAVGGEDESAETKWVTVTEDADIKPLIECQTGDVESSSQTDAANETQKETTDSEKIDSSVDDDEEEKEEMNSEKEPDPPEAPAEAPNDAPLPDDDTSPDTSNKKKSSSFSSSDSEETPEHLQRDSRPTQPEENQRQEPKSAENGLVLSDGASATTFCPQEVLSSEEDTAAEAQPVHLNLMAGSEAPPPADVANQEEETFERTEDPADLVILTEAEDVSIITNTQNGDGGPAEEETCEEAKTPKRKKKKKK</sequence>
<protein>
    <submittedName>
        <fullName evidence="2">Uncharacterized protein</fullName>
    </submittedName>
</protein>
<dbReference type="InterPro" id="IPR006594">
    <property type="entry name" value="LisH"/>
</dbReference>
<dbReference type="EMBL" id="HAEB01010893">
    <property type="protein sequence ID" value="SBQ57420.1"/>
    <property type="molecule type" value="Transcribed_RNA"/>
</dbReference>
<reference evidence="2" key="2">
    <citation type="submission" date="2016-06" db="EMBL/GenBank/DDBJ databases">
        <title>The genome of a short-lived fish provides insights into sex chromosome evolution and the genetic control of aging.</title>
        <authorList>
            <person name="Reichwald K."/>
            <person name="Felder M."/>
            <person name="Petzold A."/>
            <person name="Koch P."/>
            <person name="Groth M."/>
            <person name="Platzer M."/>
        </authorList>
    </citation>
    <scope>NUCLEOTIDE SEQUENCE</scope>
    <source>
        <tissue evidence="2">Brain</tissue>
    </source>
</reference>
<gene>
    <name evidence="2" type="primary">Nfu_g_1_012840</name>
</gene>
<feature type="compositionally biased region" description="Polar residues" evidence="1">
    <location>
        <begin position="104"/>
        <end position="116"/>
    </location>
</feature>
<reference evidence="2" key="1">
    <citation type="submission" date="2016-05" db="EMBL/GenBank/DDBJ databases">
        <authorList>
            <person name="Lavstsen T."/>
            <person name="Jespersen J.S."/>
        </authorList>
    </citation>
    <scope>NUCLEOTIDE SEQUENCE</scope>
    <source>
        <tissue evidence="2">Brain</tissue>
    </source>
</reference>
<feature type="compositionally biased region" description="Basic and acidic residues" evidence="1">
    <location>
        <begin position="117"/>
        <end position="129"/>
    </location>
</feature>
<dbReference type="Pfam" id="PF08513">
    <property type="entry name" value="LisH"/>
    <property type="match status" value="1"/>
</dbReference>
<dbReference type="PROSITE" id="PS50896">
    <property type="entry name" value="LISH"/>
    <property type="match status" value="1"/>
</dbReference>
<name>A0A1A8FDG4_9TELE</name>
<organism evidence="2">
    <name type="scientific">Nothobranchius korthausae</name>
    <dbReference type="NCBI Taxonomy" id="1143690"/>
    <lineage>
        <taxon>Eukaryota</taxon>
        <taxon>Metazoa</taxon>
        <taxon>Chordata</taxon>
        <taxon>Craniata</taxon>
        <taxon>Vertebrata</taxon>
        <taxon>Euteleostomi</taxon>
        <taxon>Actinopterygii</taxon>
        <taxon>Neopterygii</taxon>
        <taxon>Teleostei</taxon>
        <taxon>Neoteleostei</taxon>
        <taxon>Acanthomorphata</taxon>
        <taxon>Ovalentaria</taxon>
        <taxon>Atherinomorphae</taxon>
        <taxon>Cyprinodontiformes</taxon>
        <taxon>Nothobranchiidae</taxon>
        <taxon>Nothobranchius</taxon>
    </lineage>
</organism>
<feature type="region of interest" description="Disordered" evidence="1">
    <location>
        <begin position="54"/>
        <end position="321"/>
    </location>
</feature>
<accession>A0A1A8FDG4</accession>